<feature type="region of interest" description="Disordered" evidence="2">
    <location>
        <begin position="419"/>
        <end position="482"/>
    </location>
</feature>
<dbReference type="OrthoDB" id="120976at2759"/>
<comment type="caution">
    <text evidence="3">The sequence shown here is derived from an EMBL/GenBank/DDBJ whole genome shotgun (WGS) entry which is preliminary data.</text>
</comment>
<dbReference type="Gene3D" id="3.80.10.10">
    <property type="entry name" value="Ribonuclease Inhibitor"/>
    <property type="match status" value="1"/>
</dbReference>
<accession>A0A196SPI6</accession>
<keyword evidence="1" id="KW-0175">Coiled coil</keyword>
<name>A0A196SPI6_BLAHN</name>
<evidence type="ECO:0000313" key="4">
    <source>
        <dbReference type="Proteomes" id="UP000078348"/>
    </source>
</evidence>
<feature type="compositionally biased region" description="Polar residues" evidence="2">
    <location>
        <begin position="427"/>
        <end position="442"/>
    </location>
</feature>
<proteinExistence type="predicted"/>
<dbReference type="Gene3D" id="1.10.287.510">
    <property type="entry name" value="Helix hairpin bin"/>
    <property type="match status" value="1"/>
</dbReference>
<evidence type="ECO:0000256" key="1">
    <source>
        <dbReference type="SAM" id="Coils"/>
    </source>
</evidence>
<dbReference type="InterPro" id="IPR032675">
    <property type="entry name" value="LRR_dom_sf"/>
</dbReference>
<gene>
    <name evidence="3" type="ORF">AV274_0519</name>
</gene>
<evidence type="ECO:0000313" key="3">
    <source>
        <dbReference type="EMBL" id="OAO17729.1"/>
    </source>
</evidence>
<feature type="coiled-coil region" evidence="1">
    <location>
        <begin position="15"/>
        <end position="119"/>
    </location>
</feature>
<feature type="compositionally biased region" description="Polar residues" evidence="2">
    <location>
        <begin position="229"/>
        <end position="240"/>
    </location>
</feature>
<reference evidence="3 4" key="1">
    <citation type="submission" date="2016-05" db="EMBL/GenBank/DDBJ databases">
        <title>Nuclear genome of Blastocystis sp. subtype 1 NandII.</title>
        <authorList>
            <person name="Gentekaki E."/>
            <person name="Curtis B."/>
            <person name="Stairs C."/>
            <person name="Eme L."/>
            <person name="Herman E."/>
            <person name="Klimes V."/>
            <person name="Arias M.C."/>
            <person name="Elias M."/>
            <person name="Hilliou F."/>
            <person name="Klute M."/>
            <person name="Malik S.-B."/>
            <person name="Pightling A."/>
            <person name="Rachubinski R."/>
            <person name="Salas D."/>
            <person name="Schlacht A."/>
            <person name="Suga H."/>
            <person name="Archibald J."/>
            <person name="Ball S.G."/>
            <person name="Clark G."/>
            <person name="Dacks J."/>
            <person name="Van Der Giezen M."/>
            <person name="Tsaousis A."/>
            <person name="Roger A."/>
        </authorList>
    </citation>
    <scope>NUCLEOTIDE SEQUENCE [LARGE SCALE GENOMIC DNA]</scope>
    <source>
        <strain evidence="4">ATCC 50177 / NandII</strain>
    </source>
</reference>
<sequence>MSGSAKKVSLADIYVQSLQKDNAFLKEKVSSLQKDIDTLNVKYEEERKKQQQEKIALQDDLSKMVRDISSLRNENTSLKEEINEYDANYVPATGSQRMKDALAETRQTLRETVEKYNEMVDSYDATREKCSSACIEADALRNDNETMKGELNKVHLLYQAAAKELEQNRNDMGDMMKEMAALRQALEQKESSEVRVPVSRSPVPDVNAKLVVSLRRQIGDLTSSLEQLTRENSSLKTRVNSQSSSSSSQLNEWRKRATQAEEKVKALSASLVEITNDRDRLLAEQQDAVGGAAGDAGEWKQKSDELEKRVIELTQRNRNYERSVGSMVTRCDAAEKKAKELAASLQAATQAAAQEKAALQAQLEKAQRERASALAEKSRATATPRATGSVGELRKKDEEIEKLRASVMQLEGELQEQQQLVERLKSESASSPAQPSREYASQPSHEPSHELLHEPSHELLHEPSQSSQQPSQEQQTPTEYHEQTAVVEAGRRSLHPSHIESADDAIMGVLQQMIAAPELYSLDTIDDISFPGCGFNDEHMQQFTVFLQQNEFPSLVTIDVSRNLLTERSVIPFIKVLLGKRASSLQKLDLSYNQLDDHFADALLDVLIHATSNSSIRCIEFEGNLFSDGVLQQMKQICGGSM</sequence>
<dbReference type="SUPFAM" id="SSF52047">
    <property type="entry name" value="RNI-like"/>
    <property type="match status" value="1"/>
</dbReference>
<keyword evidence="4" id="KW-1185">Reference proteome</keyword>
<feature type="region of interest" description="Disordered" evidence="2">
    <location>
        <begin position="229"/>
        <end position="254"/>
    </location>
</feature>
<feature type="compositionally biased region" description="Basic and acidic residues" evidence="2">
    <location>
        <begin position="446"/>
        <end position="461"/>
    </location>
</feature>
<dbReference type="AlphaFoldDB" id="A0A196SPI6"/>
<feature type="region of interest" description="Disordered" evidence="2">
    <location>
        <begin position="369"/>
        <end position="394"/>
    </location>
</feature>
<evidence type="ECO:0000256" key="2">
    <source>
        <dbReference type="SAM" id="MobiDB-lite"/>
    </source>
</evidence>
<dbReference type="STRING" id="478820.A0A196SPI6"/>
<dbReference type="EMBL" id="LXWW01000019">
    <property type="protein sequence ID" value="OAO17729.1"/>
    <property type="molecule type" value="Genomic_DNA"/>
</dbReference>
<protein>
    <submittedName>
        <fullName evidence="3">Uncharacterized protein</fullName>
    </submittedName>
</protein>
<organism evidence="3 4">
    <name type="scientific">Blastocystis sp. subtype 1 (strain ATCC 50177 / NandII)</name>
    <dbReference type="NCBI Taxonomy" id="478820"/>
    <lineage>
        <taxon>Eukaryota</taxon>
        <taxon>Sar</taxon>
        <taxon>Stramenopiles</taxon>
        <taxon>Bigyra</taxon>
        <taxon>Opalozoa</taxon>
        <taxon>Opalinata</taxon>
        <taxon>Blastocystidae</taxon>
        <taxon>Blastocystis</taxon>
    </lineage>
</organism>
<dbReference type="Proteomes" id="UP000078348">
    <property type="component" value="Unassembled WGS sequence"/>
</dbReference>
<feature type="compositionally biased region" description="Basic and acidic residues" evidence="2">
    <location>
        <begin position="369"/>
        <end position="379"/>
    </location>
</feature>
<feature type="compositionally biased region" description="Low complexity" evidence="2">
    <location>
        <begin position="462"/>
        <end position="478"/>
    </location>
</feature>